<dbReference type="SMART" id="SM00530">
    <property type="entry name" value="HTH_XRE"/>
    <property type="match status" value="1"/>
</dbReference>
<dbReference type="InterPro" id="IPR001387">
    <property type="entry name" value="Cro/C1-type_HTH"/>
</dbReference>
<feature type="domain" description="HTH cro/C1-type" evidence="1">
    <location>
        <begin position="18"/>
        <end position="73"/>
    </location>
</feature>
<reference evidence="3" key="1">
    <citation type="submission" date="2016-06" db="EMBL/GenBank/DDBJ databases">
        <authorList>
            <person name="Varghese N."/>
            <person name="Submissions Spin"/>
        </authorList>
    </citation>
    <scope>NUCLEOTIDE SEQUENCE [LARGE SCALE GENOMIC DNA]</scope>
    <source>
        <strain evidence="3">DSM 44983</strain>
    </source>
</reference>
<dbReference type="GO" id="GO:0003677">
    <property type="term" value="F:DNA binding"/>
    <property type="evidence" value="ECO:0007669"/>
    <property type="project" value="InterPro"/>
</dbReference>
<dbReference type="PROSITE" id="PS50943">
    <property type="entry name" value="HTH_CROC1"/>
    <property type="match status" value="1"/>
</dbReference>
<dbReference type="Gene3D" id="1.10.260.40">
    <property type="entry name" value="lambda repressor-like DNA-binding domains"/>
    <property type="match status" value="1"/>
</dbReference>
<dbReference type="Proteomes" id="UP000198226">
    <property type="component" value="Chromosome I"/>
</dbReference>
<proteinExistence type="predicted"/>
<evidence type="ECO:0000259" key="1">
    <source>
        <dbReference type="PROSITE" id="PS50943"/>
    </source>
</evidence>
<protein>
    <submittedName>
        <fullName evidence="2">Transcriptional regulator, contains XRE-family HTH domain</fullName>
    </submittedName>
</protein>
<dbReference type="CDD" id="cd00093">
    <property type="entry name" value="HTH_XRE"/>
    <property type="match status" value="1"/>
</dbReference>
<evidence type="ECO:0000313" key="2">
    <source>
        <dbReference type="EMBL" id="SCG60365.1"/>
    </source>
</evidence>
<name>A0A1C5IPW7_9ACTN</name>
<organism evidence="2 3">
    <name type="scientific">Micromonospora rifamycinica</name>
    <dbReference type="NCBI Taxonomy" id="291594"/>
    <lineage>
        <taxon>Bacteria</taxon>
        <taxon>Bacillati</taxon>
        <taxon>Actinomycetota</taxon>
        <taxon>Actinomycetes</taxon>
        <taxon>Micromonosporales</taxon>
        <taxon>Micromonosporaceae</taxon>
        <taxon>Micromonospora</taxon>
    </lineage>
</organism>
<dbReference type="Pfam" id="PF13560">
    <property type="entry name" value="HTH_31"/>
    <property type="match status" value="1"/>
</dbReference>
<dbReference type="SUPFAM" id="SSF47413">
    <property type="entry name" value="lambda repressor-like DNA-binding domains"/>
    <property type="match status" value="1"/>
</dbReference>
<evidence type="ECO:0000313" key="3">
    <source>
        <dbReference type="Proteomes" id="UP000198226"/>
    </source>
</evidence>
<dbReference type="InterPro" id="IPR010982">
    <property type="entry name" value="Lambda_DNA-bd_dom_sf"/>
</dbReference>
<dbReference type="OrthoDB" id="3405629at2"/>
<gene>
    <name evidence="2" type="ORF">GA0070623_2758</name>
</gene>
<sequence length="412" mass="43710">MTRPGGRRGNEPPIGRRVAELRANRGMSQQVFADRIGKSKSWVDKVERGVRTLDRFSVIETVAATLGVAPTVLLGVKAQRRPAAGTDVGSAVERVREALARYDVPRLGSDDQPTSSLRQPADQVGYAWTAYRSGHHVQVLRMLPDLLDDSRRACRVRSEDTGAADLLVRVYRLAAQVLVKLGEADLAWLAADRAMSAAADDPRRAGLAAVSLAQALRTLRRGRLAMGAAAAAVHRLDLVPSRTCLPEEPTLTGTLLTEAALAAASCGAVAAAAEFTERAAQLAATHGEGHHDEHDGITFGPTTVELTRALTAMRFGDHYRAVTAHRLATGGDAWHRLPAEHRAAHLIDITRAHLDLGDYQGAGRALVAADGIAPAEARLRPAAHAALTAVLRAGPTAADVARLAAAIGLTRQ</sequence>
<dbReference type="EMBL" id="LT607752">
    <property type="protein sequence ID" value="SCG60365.1"/>
    <property type="molecule type" value="Genomic_DNA"/>
</dbReference>
<dbReference type="AlphaFoldDB" id="A0A1C5IPW7"/>
<accession>A0A1C5IPW7</accession>
<keyword evidence="3" id="KW-1185">Reference proteome</keyword>